<accession>A0A8T5YIL8</accession>
<evidence type="ECO:0000256" key="7">
    <source>
        <dbReference type="ARBA" id="ARBA00023125"/>
    </source>
</evidence>
<comment type="caution">
    <text evidence="15">The sequence shown here is derived from an EMBL/GenBank/DDBJ whole genome shotgun (WGS) entry which is preliminary data.</text>
</comment>
<reference evidence="15 16" key="1">
    <citation type="submission" date="2019-12" db="EMBL/GenBank/DDBJ databases">
        <title>Enteriobacteria Tanzani isolates_10432.</title>
        <authorList>
            <person name="Subbiah M."/>
            <person name="Call D."/>
        </authorList>
    </citation>
    <scope>NUCLEOTIDE SEQUENCE [LARGE SCALE GENOMIC DNA]</scope>
    <source>
        <strain evidence="15 16">10432wG8</strain>
    </source>
</reference>
<dbReference type="PROSITE" id="PS01242">
    <property type="entry name" value="ZF_FPG_1"/>
    <property type="match status" value="1"/>
</dbReference>
<dbReference type="InterPro" id="IPR010979">
    <property type="entry name" value="Ribosomal_uS13-like_H2TH"/>
</dbReference>
<dbReference type="PANTHER" id="PTHR42697">
    <property type="entry name" value="ENDONUCLEASE 8"/>
    <property type="match status" value="1"/>
</dbReference>
<evidence type="ECO:0000256" key="12">
    <source>
        <dbReference type="ARBA" id="ARBA00044632"/>
    </source>
</evidence>
<evidence type="ECO:0000256" key="9">
    <source>
        <dbReference type="ARBA" id="ARBA00023239"/>
    </source>
</evidence>
<dbReference type="GO" id="GO:0003684">
    <property type="term" value="F:damaged DNA binding"/>
    <property type="evidence" value="ECO:0007669"/>
    <property type="project" value="InterPro"/>
</dbReference>
<evidence type="ECO:0000256" key="3">
    <source>
        <dbReference type="ARBA" id="ARBA00022763"/>
    </source>
</evidence>
<dbReference type="AlphaFoldDB" id="A0A8T5YIL8"/>
<evidence type="ECO:0000256" key="8">
    <source>
        <dbReference type="ARBA" id="ARBA00023204"/>
    </source>
</evidence>
<dbReference type="InterPro" id="IPR000214">
    <property type="entry name" value="Znf_DNA_glyclase/AP_lyase"/>
</dbReference>
<evidence type="ECO:0000256" key="4">
    <source>
        <dbReference type="ARBA" id="ARBA00022771"/>
    </source>
</evidence>
<dbReference type="FunFam" id="1.10.8.50:FF:000005">
    <property type="entry name" value="Endonuclease 8"/>
    <property type="match status" value="1"/>
</dbReference>
<evidence type="ECO:0000313" key="16">
    <source>
        <dbReference type="Proteomes" id="UP000462271"/>
    </source>
</evidence>
<dbReference type="InterPro" id="IPR015886">
    <property type="entry name" value="H2TH_FPG"/>
</dbReference>
<feature type="domain" description="FPG-type" evidence="14">
    <location>
        <begin position="82"/>
        <end position="116"/>
    </location>
</feature>
<dbReference type="InterPro" id="IPR010663">
    <property type="entry name" value="Znf_FPG/IleRS"/>
</dbReference>
<proteinExistence type="predicted"/>
<evidence type="ECO:0000256" key="1">
    <source>
        <dbReference type="ARBA" id="ARBA00012720"/>
    </source>
</evidence>
<protein>
    <recommendedName>
        <fullName evidence="1">DNA-(apurinic or apyrimidinic site) lyase</fullName>
        <ecNumber evidence="1">4.2.99.18</ecNumber>
    </recommendedName>
</protein>
<evidence type="ECO:0000256" key="13">
    <source>
        <dbReference type="PROSITE-ProRule" id="PRU00391"/>
    </source>
</evidence>
<dbReference type="GO" id="GO:0140078">
    <property type="term" value="F:class I DNA-(apurinic or apyrimidinic site) endonuclease activity"/>
    <property type="evidence" value="ECO:0007669"/>
    <property type="project" value="UniProtKB-EC"/>
</dbReference>
<dbReference type="PROSITE" id="PS51066">
    <property type="entry name" value="ZF_FPG_2"/>
    <property type="match status" value="1"/>
</dbReference>
<comment type="catalytic activity">
    <reaction evidence="12">
        <text>2'-deoxyribonucleotide-(2'-deoxyribose 5'-phosphate)-2'-deoxyribonucleotide-DNA = a 3'-end 2'-deoxyribonucleotide-(2,3-dehydro-2,3-deoxyribose 5'-phosphate)-DNA + a 5'-end 5'-phospho-2'-deoxyribonucleoside-DNA + H(+)</text>
        <dbReference type="Rhea" id="RHEA:66592"/>
        <dbReference type="Rhea" id="RHEA-COMP:13180"/>
        <dbReference type="Rhea" id="RHEA-COMP:16897"/>
        <dbReference type="Rhea" id="RHEA-COMP:17067"/>
        <dbReference type="ChEBI" id="CHEBI:15378"/>
        <dbReference type="ChEBI" id="CHEBI:136412"/>
        <dbReference type="ChEBI" id="CHEBI:157695"/>
        <dbReference type="ChEBI" id="CHEBI:167181"/>
        <dbReference type="EC" id="4.2.99.18"/>
    </reaction>
</comment>
<dbReference type="SUPFAM" id="SSF46946">
    <property type="entry name" value="S13-like H2TH domain"/>
    <property type="match status" value="1"/>
</dbReference>
<feature type="non-terminal residue" evidence="15">
    <location>
        <position position="1"/>
    </location>
</feature>
<dbReference type="EMBL" id="WTML01000127">
    <property type="protein sequence ID" value="MWK99738.1"/>
    <property type="molecule type" value="Genomic_DNA"/>
</dbReference>
<evidence type="ECO:0000313" key="15">
    <source>
        <dbReference type="EMBL" id="MWK99738.1"/>
    </source>
</evidence>
<keyword evidence="6" id="KW-0862">Zinc</keyword>
<dbReference type="SUPFAM" id="SSF57716">
    <property type="entry name" value="Glucocorticoid receptor-like (DNA-binding domain)"/>
    <property type="match status" value="1"/>
</dbReference>
<keyword evidence="9" id="KW-0456">Lyase</keyword>
<keyword evidence="7" id="KW-0238">DNA-binding</keyword>
<organism evidence="15 16">
    <name type="scientific">Escherichia coli</name>
    <dbReference type="NCBI Taxonomy" id="562"/>
    <lineage>
        <taxon>Bacteria</taxon>
        <taxon>Pseudomonadati</taxon>
        <taxon>Pseudomonadota</taxon>
        <taxon>Gammaproteobacteria</taxon>
        <taxon>Enterobacterales</taxon>
        <taxon>Enterobacteriaceae</taxon>
        <taxon>Escherichia</taxon>
    </lineage>
</organism>
<keyword evidence="4 13" id="KW-0863">Zinc-finger</keyword>
<dbReference type="InterPro" id="IPR015887">
    <property type="entry name" value="DNA_glyclase_Znf_dom_DNA_BS"/>
</dbReference>
<dbReference type="GO" id="GO:0008270">
    <property type="term" value="F:zinc ion binding"/>
    <property type="evidence" value="ECO:0007669"/>
    <property type="project" value="UniProtKB-KW"/>
</dbReference>
<keyword evidence="3" id="KW-0227">DNA damage</keyword>
<dbReference type="PANTHER" id="PTHR42697:SF1">
    <property type="entry name" value="ENDONUCLEASE 8"/>
    <property type="match status" value="1"/>
</dbReference>
<evidence type="ECO:0000256" key="5">
    <source>
        <dbReference type="ARBA" id="ARBA00022801"/>
    </source>
</evidence>
<keyword evidence="11" id="KW-0326">Glycosidase</keyword>
<sequence length="116" mass="13094">RFRNRQFAGLLLDQAFLAGLGNYLRVEILWQVGLTGNHKAKDLNAAQLDALAHALLDIPRLSYATRGQVDENKHHGALFRFKVFHCDGEPCERCGGIIEKTTLSSRPFYWCPGCQH</sequence>
<dbReference type="Gene3D" id="1.10.8.50">
    <property type="match status" value="1"/>
</dbReference>
<dbReference type="GO" id="GO:0006284">
    <property type="term" value="P:base-excision repair"/>
    <property type="evidence" value="ECO:0007669"/>
    <property type="project" value="InterPro"/>
</dbReference>
<evidence type="ECO:0000256" key="11">
    <source>
        <dbReference type="ARBA" id="ARBA00023295"/>
    </source>
</evidence>
<dbReference type="SMART" id="SM01232">
    <property type="entry name" value="H2TH"/>
    <property type="match status" value="1"/>
</dbReference>
<evidence type="ECO:0000256" key="10">
    <source>
        <dbReference type="ARBA" id="ARBA00023268"/>
    </source>
</evidence>
<dbReference type="GO" id="GO:0000703">
    <property type="term" value="F:oxidized pyrimidine nucleobase lesion DNA N-glycosylase activity"/>
    <property type="evidence" value="ECO:0007669"/>
    <property type="project" value="TreeGrafter"/>
</dbReference>
<keyword evidence="8" id="KW-0234">DNA repair</keyword>
<dbReference type="Pfam" id="PF06827">
    <property type="entry name" value="zf-FPG_IleRS"/>
    <property type="match status" value="1"/>
</dbReference>
<keyword evidence="5" id="KW-0378">Hydrolase</keyword>
<evidence type="ECO:0000259" key="14">
    <source>
        <dbReference type="PROSITE" id="PS51066"/>
    </source>
</evidence>
<keyword evidence="10" id="KW-0511">Multifunctional enzyme</keyword>
<gene>
    <name evidence="15" type="ORF">GQM21_21650</name>
</gene>
<keyword evidence="2" id="KW-0479">Metal-binding</keyword>
<keyword evidence="15" id="KW-0255">Endonuclease</keyword>
<name>A0A8T5YIL8_ECOLX</name>
<dbReference type="Pfam" id="PF06831">
    <property type="entry name" value="H2TH"/>
    <property type="match status" value="1"/>
</dbReference>
<dbReference type="EC" id="4.2.99.18" evidence="1"/>
<evidence type="ECO:0000256" key="6">
    <source>
        <dbReference type="ARBA" id="ARBA00022833"/>
    </source>
</evidence>
<evidence type="ECO:0000256" key="2">
    <source>
        <dbReference type="ARBA" id="ARBA00022723"/>
    </source>
</evidence>
<dbReference type="Proteomes" id="UP000462271">
    <property type="component" value="Unassembled WGS sequence"/>
</dbReference>
<keyword evidence="15" id="KW-0540">Nuclease</keyword>